<dbReference type="Gene3D" id="1.10.1660.10">
    <property type="match status" value="1"/>
</dbReference>
<reference evidence="2 3" key="1">
    <citation type="submission" date="2011-01" db="EMBL/GenBank/DDBJ databases">
        <title>Complete sequence of Thermoanaerobacter brockii finnii Ako-1.</title>
        <authorList>
            <consortium name="US DOE Joint Genome Institute"/>
            <person name="Lucas S."/>
            <person name="Copeland A."/>
            <person name="Lapidus A."/>
            <person name="Cheng J.-F."/>
            <person name="Goodwin L."/>
            <person name="Pitluck S."/>
            <person name="Chertkov O."/>
            <person name="Munk C."/>
            <person name="Detter J.C."/>
            <person name="Han C."/>
            <person name="Tapia R."/>
            <person name="Land M."/>
            <person name="Hauser L."/>
            <person name="Kyrpides N."/>
            <person name="Ivanova N."/>
            <person name="Mikhailova N."/>
            <person name="Pagani I."/>
            <person name="Hemme C.L."/>
            <person name="Woyke T."/>
        </authorList>
    </citation>
    <scope>NUCLEOTIDE SEQUENCE [LARGE SCALE GENOMIC DNA]</scope>
    <source>
        <strain evidence="3">ATCC 43586 / DSM 3389 / AKO-1</strain>
    </source>
</reference>
<dbReference type="SUPFAM" id="SSF46955">
    <property type="entry name" value="Putative DNA-binding domain"/>
    <property type="match status" value="1"/>
</dbReference>
<dbReference type="InterPro" id="IPR009061">
    <property type="entry name" value="DNA-bd_dom_put_sf"/>
</dbReference>
<accession>E8URM0</accession>
<keyword evidence="3" id="KW-1185">Reference proteome</keyword>
<name>E8URM0_THEBF</name>
<feature type="domain" description="HTH merR-type" evidence="1">
    <location>
        <begin position="7"/>
        <end position="32"/>
    </location>
</feature>
<organism evidence="2 3">
    <name type="scientific">Thermoanaerobacter brockii subsp. finnii (strain ATCC 43586 / DSM 3389 / AKO-1)</name>
    <name type="common">Thermoanaerobacter finnii</name>
    <dbReference type="NCBI Taxonomy" id="509193"/>
    <lineage>
        <taxon>Bacteria</taxon>
        <taxon>Bacillati</taxon>
        <taxon>Bacillota</taxon>
        <taxon>Clostridia</taxon>
        <taxon>Thermoanaerobacterales</taxon>
        <taxon>Thermoanaerobacteraceae</taxon>
        <taxon>Thermoanaerobacter</taxon>
    </lineage>
</organism>
<dbReference type="Proteomes" id="UP000002062">
    <property type="component" value="Chromosome"/>
</dbReference>
<protein>
    <submittedName>
        <fullName evidence="2">Regulatory protein MerR</fullName>
    </submittedName>
</protein>
<evidence type="ECO:0000313" key="2">
    <source>
        <dbReference type="EMBL" id="ADV80642.1"/>
    </source>
</evidence>
<evidence type="ECO:0000259" key="1">
    <source>
        <dbReference type="PROSITE" id="PS50937"/>
    </source>
</evidence>
<dbReference type="AlphaFoldDB" id="E8URM0"/>
<dbReference type="HOGENOM" id="CLU_3391843_0_0_9"/>
<dbReference type="EMBL" id="CP002466">
    <property type="protein sequence ID" value="ADV80642.1"/>
    <property type="molecule type" value="Genomic_DNA"/>
</dbReference>
<proteinExistence type="predicted"/>
<evidence type="ECO:0000313" key="3">
    <source>
        <dbReference type="Proteomes" id="UP000002062"/>
    </source>
</evidence>
<dbReference type="GO" id="GO:0006355">
    <property type="term" value="P:regulation of DNA-templated transcription"/>
    <property type="evidence" value="ECO:0007669"/>
    <property type="project" value="InterPro"/>
</dbReference>
<dbReference type="KEGG" id="tbo:Thebr_2136"/>
<gene>
    <name evidence="2" type="ordered locus">Thebr_2136</name>
</gene>
<dbReference type="PROSITE" id="PS50937">
    <property type="entry name" value="HTH_MERR_2"/>
    <property type="match status" value="1"/>
</dbReference>
<sequence length="32" mass="3685">MIEVIVMYSIGEFSKKLGVSIQTLRNWDKEGI</sequence>
<dbReference type="InterPro" id="IPR000551">
    <property type="entry name" value="MerR-type_HTH_dom"/>
</dbReference>
<dbReference type="GO" id="GO:0003677">
    <property type="term" value="F:DNA binding"/>
    <property type="evidence" value="ECO:0007669"/>
    <property type="project" value="InterPro"/>
</dbReference>
<dbReference type="Pfam" id="PF00376">
    <property type="entry name" value="MerR"/>
    <property type="match status" value="1"/>
</dbReference>